<dbReference type="RefSeq" id="WP_055741195.1">
    <property type="nucleotide sequence ID" value="NZ_LJJC01000004.1"/>
</dbReference>
<dbReference type="PATRIC" id="fig|157838.3.peg.2040"/>
<comment type="caution">
    <text evidence="3">The sequence shown here is derived from an EMBL/GenBank/DDBJ whole genome shotgun (WGS) entry which is preliminary data.</text>
</comment>
<dbReference type="Pfam" id="PF02517">
    <property type="entry name" value="Rce1-like"/>
    <property type="match status" value="1"/>
</dbReference>
<dbReference type="GO" id="GO:0080120">
    <property type="term" value="P:CAAX-box protein maturation"/>
    <property type="evidence" value="ECO:0007669"/>
    <property type="project" value="UniProtKB-ARBA"/>
</dbReference>
<feature type="transmembrane region" description="Helical" evidence="1">
    <location>
        <begin position="56"/>
        <end position="79"/>
    </location>
</feature>
<keyword evidence="1" id="KW-1133">Transmembrane helix</keyword>
<evidence type="ECO:0000313" key="4">
    <source>
        <dbReference type="Proteomes" id="UP000051888"/>
    </source>
</evidence>
<feature type="transmembrane region" description="Helical" evidence="1">
    <location>
        <begin position="123"/>
        <end position="139"/>
    </location>
</feature>
<keyword evidence="1" id="KW-0812">Transmembrane</keyword>
<reference evidence="3 4" key="1">
    <citation type="submission" date="2015-09" db="EMBL/GenBank/DDBJ databases">
        <title>Genome sequencing project for genomic taxonomy and phylogenomics of Bacillus-like bacteria.</title>
        <authorList>
            <person name="Liu B."/>
            <person name="Wang J."/>
            <person name="Zhu Y."/>
            <person name="Liu G."/>
            <person name="Chen Q."/>
            <person name="Chen Z."/>
            <person name="Lan J."/>
            <person name="Che J."/>
            <person name="Ge C."/>
            <person name="Shi H."/>
            <person name="Pan Z."/>
            <person name="Liu X."/>
        </authorList>
    </citation>
    <scope>NUCLEOTIDE SEQUENCE [LARGE SCALE GENOMIC DNA]</scope>
    <source>
        <strain evidence="3 4">LMG 18435</strain>
    </source>
</reference>
<dbReference type="AlphaFoldDB" id="A0A0Q3X0P6"/>
<name>A0A0Q3X0P6_9BACI</name>
<protein>
    <recommendedName>
        <fullName evidence="2">CAAX prenyl protease 2/Lysostaphin resistance protein A-like domain-containing protein</fullName>
    </recommendedName>
</protein>
<proteinExistence type="predicted"/>
<evidence type="ECO:0000256" key="1">
    <source>
        <dbReference type="SAM" id="Phobius"/>
    </source>
</evidence>
<gene>
    <name evidence="3" type="ORF">AN964_09285</name>
</gene>
<evidence type="ECO:0000259" key="2">
    <source>
        <dbReference type="Pfam" id="PF02517"/>
    </source>
</evidence>
<dbReference type="OrthoDB" id="1523022at2"/>
<dbReference type="Proteomes" id="UP000051888">
    <property type="component" value="Unassembled WGS sequence"/>
</dbReference>
<keyword evidence="1" id="KW-0472">Membrane</keyword>
<feature type="transmembrane region" description="Helical" evidence="1">
    <location>
        <begin position="168"/>
        <end position="187"/>
    </location>
</feature>
<feature type="transmembrane region" description="Helical" evidence="1">
    <location>
        <begin position="146"/>
        <end position="162"/>
    </location>
</feature>
<feature type="transmembrane region" description="Helical" evidence="1">
    <location>
        <begin position="99"/>
        <end position="117"/>
    </location>
</feature>
<accession>A0A0Q3X0P6</accession>
<dbReference type="GO" id="GO:0004175">
    <property type="term" value="F:endopeptidase activity"/>
    <property type="evidence" value="ECO:0007669"/>
    <property type="project" value="UniProtKB-ARBA"/>
</dbReference>
<dbReference type="STRING" id="157838.AN964_09285"/>
<dbReference type="EMBL" id="LJJC01000004">
    <property type="protein sequence ID" value="KQL55436.1"/>
    <property type="molecule type" value="Genomic_DNA"/>
</dbReference>
<feature type="transmembrane region" description="Helical" evidence="1">
    <location>
        <begin position="20"/>
        <end position="41"/>
    </location>
</feature>
<sequence length="192" mass="22194">MKKMNQAEIIKQLTKKELTFHLVATQIVLLTISIILGIFLLNDFSSFFNLFRFDSSIYVIGITNGILVVILDLFLMKVLPNDYYNDGGINEKIFRDRSILEIIGLTLMIALSEEILFRGMIQSHFGVIAASAIFALVHIRYWGHWFLILNIVVLSFWIGFVYEWSNHNLLTTITMHFVIDFFLGIAIKLRTK</sequence>
<organism evidence="3 4">
    <name type="scientific">Heyndrickxia shackletonii</name>
    <dbReference type="NCBI Taxonomy" id="157838"/>
    <lineage>
        <taxon>Bacteria</taxon>
        <taxon>Bacillati</taxon>
        <taxon>Bacillota</taxon>
        <taxon>Bacilli</taxon>
        <taxon>Bacillales</taxon>
        <taxon>Bacillaceae</taxon>
        <taxon>Heyndrickxia</taxon>
    </lineage>
</organism>
<keyword evidence="4" id="KW-1185">Reference proteome</keyword>
<dbReference type="InterPro" id="IPR003675">
    <property type="entry name" value="Rce1/LyrA-like_dom"/>
</dbReference>
<evidence type="ECO:0000313" key="3">
    <source>
        <dbReference type="EMBL" id="KQL55436.1"/>
    </source>
</evidence>
<feature type="domain" description="CAAX prenyl protease 2/Lysostaphin resistance protein A-like" evidence="2">
    <location>
        <begin position="98"/>
        <end position="182"/>
    </location>
</feature>